<dbReference type="GO" id="GO:0004620">
    <property type="term" value="F:phospholipase activity"/>
    <property type="evidence" value="ECO:0007669"/>
    <property type="project" value="TreeGrafter"/>
</dbReference>
<accession>A0A835WA03</accession>
<reference evidence="1" key="1">
    <citation type="journal article" date="2020" name="bioRxiv">
        <title>Comparative genomics of Chlamydomonas.</title>
        <authorList>
            <person name="Craig R.J."/>
            <person name="Hasan A.R."/>
            <person name="Ness R.W."/>
            <person name="Keightley P.D."/>
        </authorList>
    </citation>
    <scope>NUCLEOTIDE SEQUENCE</scope>
    <source>
        <strain evidence="1">SAG 7.73</strain>
    </source>
</reference>
<dbReference type="GO" id="GO:0005783">
    <property type="term" value="C:endoplasmic reticulum"/>
    <property type="evidence" value="ECO:0007669"/>
    <property type="project" value="TreeGrafter"/>
</dbReference>
<dbReference type="GO" id="GO:0016020">
    <property type="term" value="C:membrane"/>
    <property type="evidence" value="ECO:0007669"/>
    <property type="project" value="TreeGrafter"/>
</dbReference>
<dbReference type="AlphaFoldDB" id="A0A835WA03"/>
<dbReference type="GO" id="GO:0030149">
    <property type="term" value="P:sphingolipid catabolic process"/>
    <property type="evidence" value="ECO:0007669"/>
    <property type="project" value="TreeGrafter"/>
</dbReference>
<protein>
    <submittedName>
        <fullName evidence="1">Uncharacterized protein</fullName>
    </submittedName>
</protein>
<evidence type="ECO:0000313" key="1">
    <source>
        <dbReference type="EMBL" id="KAG2443381.1"/>
    </source>
</evidence>
<organism evidence="1 2">
    <name type="scientific">Chlamydomonas incerta</name>
    <dbReference type="NCBI Taxonomy" id="51695"/>
    <lineage>
        <taxon>Eukaryota</taxon>
        <taxon>Viridiplantae</taxon>
        <taxon>Chlorophyta</taxon>
        <taxon>core chlorophytes</taxon>
        <taxon>Chlorophyceae</taxon>
        <taxon>CS clade</taxon>
        <taxon>Chlamydomonadales</taxon>
        <taxon>Chlamydomonadaceae</taxon>
        <taxon>Chlamydomonas</taxon>
    </lineage>
</organism>
<dbReference type="EMBL" id="JAEHOC010000003">
    <property type="protein sequence ID" value="KAG2443381.1"/>
    <property type="molecule type" value="Genomic_DNA"/>
</dbReference>
<keyword evidence="2" id="KW-1185">Reference proteome</keyword>
<evidence type="ECO:0000313" key="2">
    <source>
        <dbReference type="Proteomes" id="UP000650467"/>
    </source>
</evidence>
<dbReference type="PANTHER" id="PTHR12393:SF6">
    <property type="entry name" value="SPHINGOMYELIN PHOSPHODIESTERASE 2"/>
    <property type="match status" value="1"/>
</dbReference>
<gene>
    <name evidence="1" type="ORF">HXX76_001741</name>
</gene>
<dbReference type="OrthoDB" id="63514at2759"/>
<dbReference type="GO" id="GO:0071944">
    <property type="term" value="C:cell periphery"/>
    <property type="evidence" value="ECO:0007669"/>
    <property type="project" value="TreeGrafter"/>
</dbReference>
<dbReference type="Proteomes" id="UP000650467">
    <property type="component" value="Unassembled WGS sequence"/>
</dbReference>
<proteinExistence type="predicted"/>
<dbReference type="PANTHER" id="PTHR12393">
    <property type="entry name" value="SPHINGOMYELIN PHOSPHODIESTERASE RELATED"/>
    <property type="match status" value="1"/>
</dbReference>
<comment type="caution">
    <text evidence="1">The sequence shown here is derived from an EMBL/GenBank/DDBJ whole genome shotgun (WGS) entry which is preliminary data.</text>
</comment>
<sequence length="365" mass="38615">MLLCGCFAQHLCDDAATGACQGGQPHIVAWLQQAHGYVPSSTAVMAAAKAGHVNLLEQLLPEAMARCSEELRLGVQQQLLCAIAHGCPAEVLAEHYNQLMQGCKEQQQQVAAAAAPPQAAAAVVPQGAVAAPPLPPQAAAAAQAGMFGQQQGAAGDDSGLRQLLGTLLAAAAGSPTLCWAAKLDFLRSSWGAATLLRLLREERNRRSIVQAASTQHDYTDRLQHLVAAGMPLGQEAAGAAVARGRADAFVWLWDEGGLEQRLDDELLQGMLLKTWEGRLAVLKLLRQRGFVFSVGDVDREMSRSSSLPEWWEDSRRWLMDVVVNQGGAQLDRTSAAAGASAAAAAAQAAESWSSAFSALRPWSGR</sequence>
<name>A0A835WA03_CHLIN</name>
<dbReference type="GO" id="GO:0046513">
    <property type="term" value="P:ceramide biosynthetic process"/>
    <property type="evidence" value="ECO:0007669"/>
    <property type="project" value="TreeGrafter"/>
</dbReference>